<dbReference type="STRING" id="1231391.GCA_000308195_00561"/>
<keyword evidence="1" id="KW-1003">Cell membrane</keyword>
<dbReference type="Proteomes" id="UP000246145">
    <property type="component" value="Unassembled WGS sequence"/>
</dbReference>
<keyword evidence="4" id="KW-0564">Palmitate</keyword>
<keyword evidence="9" id="KW-1185">Reference proteome</keyword>
<feature type="domain" description="Lipoprotein YgdI/YgdR-like SH3-like" evidence="7">
    <location>
        <begin position="25"/>
        <end position="69"/>
    </location>
</feature>
<dbReference type="Gene3D" id="2.30.30.100">
    <property type="match status" value="1"/>
</dbReference>
<evidence type="ECO:0000256" key="3">
    <source>
        <dbReference type="ARBA" id="ARBA00023136"/>
    </source>
</evidence>
<dbReference type="EMBL" id="QEKO01000002">
    <property type="protein sequence ID" value="PVY62354.1"/>
    <property type="molecule type" value="Genomic_DNA"/>
</dbReference>
<dbReference type="OrthoDB" id="195643at2"/>
<dbReference type="NCBIfam" id="NF033216">
    <property type="entry name" value="lipo_YgdI_YgdR"/>
    <property type="match status" value="1"/>
</dbReference>
<dbReference type="PANTHER" id="PTHR37011:SF1">
    <property type="entry name" value="POT FAMILY PEPTIDE TRANSPORT PROTEIN"/>
    <property type="match status" value="1"/>
</dbReference>
<evidence type="ECO:0000256" key="4">
    <source>
        <dbReference type="ARBA" id="ARBA00023139"/>
    </source>
</evidence>
<evidence type="ECO:0000313" key="8">
    <source>
        <dbReference type="EMBL" id="PVY62354.1"/>
    </source>
</evidence>
<dbReference type="Pfam" id="PF06004">
    <property type="entry name" value="DUF903"/>
    <property type="match status" value="1"/>
</dbReference>
<keyword evidence="2 6" id="KW-0732">Signal</keyword>
<name>A0A2U1CN41_9BURK</name>
<evidence type="ECO:0000256" key="2">
    <source>
        <dbReference type="ARBA" id="ARBA00022729"/>
    </source>
</evidence>
<dbReference type="InterPro" id="IPR047807">
    <property type="entry name" value="YgdI/YgdR-like_SH3-like"/>
</dbReference>
<dbReference type="RefSeq" id="WP_116518316.1">
    <property type="nucleotide sequence ID" value="NZ_JACCEX010000002.1"/>
</dbReference>
<dbReference type="PANTHER" id="PTHR37011">
    <property type="entry name" value="POT FAMILY PEPTIDE TRANSPORT PROTEIN-RELATED"/>
    <property type="match status" value="1"/>
</dbReference>
<dbReference type="InterPro" id="IPR010920">
    <property type="entry name" value="LSM_dom_sf"/>
</dbReference>
<proteinExistence type="predicted"/>
<keyword evidence="3" id="KW-0472">Membrane</keyword>
<dbReference type="SUPFAM" id="SSF50182">
    <property type="entry name" value="Sm-like ribonucleoproteins"/>
    <property type="match status" value="1"/>
</dbReference>
<comment type="caution">
    <text evidence="8">The sequence shown here is derived from an EMBL/GenBank/DDBJ whole genome shotgun (WGS) entry which is preliminary data.</text>
</comment>
<dbReference type="AlphaFoldDB" id="A0A2U1CN41"/>
<organism evidence="8 9">
    <name type="scientific">Pusillimonas noertemannii</name>
    <dbReference type="NCBI Taxonomy" id="305977"/>
    <lineage>
        <taxon>Bacteria</taxon>
        <taxon>Pseudomonadati</taxon>
        <taxon>Pseudomonadota</taxon>
        <taxon>Betaproteobacteria</taxon>
        <taxon>Burkholderiales</taxon>
        <taxon>Alcaligenaceae</taxon>
        <taxon>Pusillimonas</taxon>
    </lineage>
</organism>
<keyword evidence="5" id="KW-0449">Lipoprotein</keyword>
<gene>
    <name evidence="8" type="ORF">C7440_1847</name>
</gene>
<evidence type="ECO:0000259" key="7">
    <source>
        <dbReference type="Pfam" id="PF06004"/>
    </source>
</evidence>
<accession>A0A2U1CN41</accession>
<feature type="chain" id="PRO_5015401933" evidence="6">
    <location>
        <begin position="18"/>
        <end position="71"/>
    </location>
</feature>
<evidence type="ECO:0000256" key="5">
    <source>
        <dbReference type="ARBA" id="ARBA00023288"/>
    </source>
</evidence>
<feature type="signal peptide" evidence="6">
    <location>
        <begin position="1"/>
        <end position="17"/>
    </location>
</feature>
<evidence type="ECO:0000256" key="1">
    <source>
        <dbReference type="ARBA" id="ARBA00022475"/>
    </source>
</evidence>
<dbReference type="PROSITE" id="PS51257">
    <property type="entry name" value="PROKAR_LIPOPROTEIN"/>
    <property type="match status" value="1"/>
</dbReference>
<reference evidence="8 9" key="1">
    <citation type="submission" date="2018-04" db="EMBL/GenBank/DDBJ databases">
        <title>Genomic Encyclopedia of Type Strains, Phase IV (KMG-IV): sequencing the most valuable type-strain genomes for metagenomic binning, comparative biology and taxonomic classification.</title>
        <authorList>
            <person name="Goeker M."/>
        </authorList>
    </citation>
    <scope>NUCLEOTIDE SEQUENCE [LARGE SCALE GENOMIC DNA]</scope>
    <source>
        <strain evidence="8 9">DSM 10065</strain>
    </source>
</reference>
<evidence type="ECO:0000256" key="6">
    <source>
        <dbReference type="SAM" id="SignalP"/>
    </source>
</evidence>
<dbReference type="InterPro" id="IPR010305">
    <property type="entry name" value="YgdI/YgdR-like"/>
</dbReference>
<evidence type="ECO:0000313" key="9">
    <source>
        <dbReference type="Proteomes" id="UP000246145"/>
    </source>
</evidence>
<sequence length="71" mass="7952">MNIKNLLLAASVMGLLAACSSPHEMTTRDGQTIVTNDRPEVGEDKDFITYERDGAETRINKSEVRDIREVE</sequence>
<protein>
    <submittedName>
        <fullName evidence="8">Uncharacterized protein DUF903</fullName>
    </submittedName>
</protein>